<dbReference type="Proteomes" id="UP000299084">
    <property type="component" value="Unassembled WGS sequence"/>
</dbReference>
<feature type="region of interest" description="Disordered" evidence="2">
    <location>
        <begin position="119"/>
        <end position="186"/>
    </location>
</feature>
<dbReference type="InterPro" id="IPR046810">
    <property type="entry name" value="ERM_helical"/>
</dbReference>
<keyword evidence="1" id="KW-0175">Coiled coil</keyword>
<evidence type="ECO:0000259" key="3">
    <source>
        <dbReference type="Pfam" id="PF00769"/>
    </source>
</evidence>
<dbReference type="GO" id="GO:0003779">
    <property type="term" value="F:actin binding"/>
    <property type="evidence" value="ECO:0007669"/>
    <property type="project" value="InterPro"/>
</dbReference>
<evidence type="ECO:0000313" key="5">
    <source>
        <dbReference type="EMBL" id="KAB1253995.1"/>
    </source>
</evidence>
<dbReference type="SUPFAM" id="SSF48678">
    <property type="entry name" value="Moesin tail domain"/>
    <property type="match status" value="1"/>
</dbReference>
<reference evidence="5 6" key="1">
    <citation type="journal article" date="2019" name="Mol. Ecol. Resour.">
        <title>Improving Illumina assemblies with Hi-C and long reads: an example with the North African dromedary.</title>
        <authorList>
            <person name="Elbers J.P."/>
            <person name="Rogers M.F."/>
            <person name="Perelman P.L."/>
            <person name="Proskuryakova A.A."/>
            <person name="Serdyukova N.A."/>
            <person name="Johnson W.E."/>
            <person name="Horin P."/>
            <person name="Corander J."/>
            <person name="Murphy D."/>
            <person name="Burger P.A."/>
        </authorList>
    </citation>
    <scope>NUCLEOTIDE SEQUENCE [LARGE SCALE GENOMIC DNA]</scope>
    <source>
        <strain evidence="5">Drom800</strain>
        <tissue evidence="5">Blood</tissue>
    </source>
</reference>
<feature type="compositionally biased region" description="Basic and acidic residues" evidence="2">
    <location>
        <begin position="119"/>
        <end position="146"/>
    </location>
</feature>
<name>A0A5N4C4Y8_CAMDR</name>
<organism evidence="5 6">
    <name type="scientific">Camelus dromedarius</name>
    <name type="common">Dromedary</name>
    <name type="synonym">Arabian camel</name>
    <dbReference type="NCBI Taxonomy" id="9838"/>
    <lineage>
        <taxon>Eukaryota</taxon>
        <taxon>Metazoa</taxon>
        <taxon>Chordata</taxon>
        <taxon>Craniata</taxon>
        <taxon>Vertebrata</taxon>
        <taxon>Euteleostomi</taxon>
        <taxon>Mammalia</taxon>
        <taxon>Eutheria</taxon>
        <taxon>Laurasiatheria</taxon>
        <taxon>Artiodactyla</taxon>
        <taxon>Tylopoda</taxon>
        <taxon>Camelidae</taxon>
        <taxon>Camelus</taxon>
    </lineage>
</organism>
<dbReference type="InterPro" id="IPR011259">
    <property type="entry name" value="ERM_C_dom"/>
</dbReference>
<gene>
    <name evidence="5" type="primary">Ezrin</name>
    <name evidence="5" type="ORF">Cadr_000026944</name>
</gene>
<dbReference type="Pfam" id="PF20492">
    <property type="entry name" value="ERM_helical"/>
    <property type="match status" value="1"/>
</dbReference>
<dbReference type="Pfam" id="PF00769">
    <property type="entry name" value="ERM_C"/>
    <property type="match status" value="1"/>
</dbReference>
<dbReference type="InterPro" id="IPR011174">
    <property type="entry name" value="ERM"/>
</dbReference>
<dbReference type="SMR" id="A0A5N4C4Y8"/>
<feature type="coiled-coil region" evidence="1">
    <location>
        <begin position="5"/>
        <end position="74"/>
    </location>
</feature>
<accession>A0A5N4C4Y8</accession>
<comment type="caution">
    <text evidence="5">The sequence shown here is derived from an EMBL/GenBank/DDBJ whole genome shotgun (WGS) entry which is preliminary data.</text>
</comment>
<evidence type="ECO:0000313" key="6">
    <source>
        <dbReference type="Proteomes" id="UP000299084"/>
    </source>
</evidence>
<keyword evidence="6" id="KW-1185">Reference proteome</keyword>
<sequence length="186" mass="21414">MLRAKEELERQAADQIKSQEQLATELAEYTAKITLLQETRRRKENEVQEWQLWAKEAQDDLVKTKEELHLEEGTEYTGCSAELSSEGILDDRNDEKRITEAEKNERVQRQLMTLTDELSQARDENKRTHNDIIHNEKMRQGRDKYKTLRRIGRATPSSASASLRPCEGRRRAGSGGRPLAASSPYS</sequence>
<evidence type="ECO:0000256" key="1">
    <source>
        <dbReference type="SAM" id="Coils"/>
    </source>
</evidence>
<evidence type="ECO:0000259" key="4">
    <source>
        <dbReference type="Pfam" id="PF20492"/>
    </source>
</evidence>
<dbReference type="InterPro" id="IPR008954">
    <property type="entry name" value="Moesin_tail_sf"/>
</dbReference>
<dbReference type="PANTHER" id="PTHR23281">
    <property type="entry name" value="MERLIN/MOESIN/EZRIN/RADIXIN"/>
    <property type="match status" value="1"/>
</dbReference>
<feature type="domain" description="Ezrin/radixin/moesin alpha-helical" evidence="4">
    <location>
        <begin position="3"/>
        <end position="61"/>
    </location>
</feature>
<dbReference type="Gene3D" id="6.10.360.10">
    <property type="match status" value="1"/>
</dbReference>
<feature type="domain" description="Ezrin/radixin/moesin C-terminal" evidence="3">
    <location>
        <begin position="91"/>
        <end position="151"/>
    </location>
</feature>
<proteinExistence type="predicted"/>
<dbReference type="EMBL" id="JWIN03000035">
    <property type="protein sequence ID" value="KAB1253995.1"/>
    <property type="molecule type" value="Genomic_DNA"/>
</dbReference>
<evidence type="ECO:0000256" key="2">
    <source>
        <dbReference type="SAM" id="MobiDB-lite"/>
    </source>
</evidence>
<protein>
    <submittedName>
        <fullName evidence="5">Ezrin</fullName>
    </submittedName>
</protein>
<dbReference type="AlphaFoldDB" id="A0A5N4C4Y8"/>
<dbReference type="STRING" id="9838.ENSCDRP00005025134"/>